<accession>A0A8J2ZEX2</accession>
<feature type="chain" id="PRO_5035200030" evidence="2">
    <location>
        <begin position="23"/>
        <end position="103"/>
    </location>
</feature>
<feature type="compositionally biased region" description="Low complexity" evidence="1">
    <location>
        <begin position="91"/>
        <end position="103"/>
    </location>
</feature>
<evidence type="ECO:0000313" key="4">
    <source>
        <dbReference type="Proteomes" id="UP000597507"/>
    </source>
</evidence>
<evidence type="ECO:0000313" key="3">
    <source>
        <dbReference type="EMBL" id="GGG47421.1"/>
    </source>
</evidence>
<keyword evidence="4" id="KW-1185">Reference proteome</keyword>
<dbReference type="Proteomes" id="UP000597507">
    <property type="component" value="Unassembled WGS sequence"/>
</dbReference>
<feature type="region of interest" description="Disordered" evidence="1">
    <location>
        <begin position="82"/>
        <end position="103"/>
    </location>
</feature>
<sequence>MMIRSAILAALFALPGAGAAQAADVRITGGAEAMTVEYLGPAPHENVLGGAVVRVTGGGDNAVHAVERVEHAQPGRDVVMAGGGDEARFLPRGAPPAAQAPRG</sequence>
<comment type="caution">
    <text evidence="3">The sequence shown here is derived from an EMBL/GenBank/DDBJ whole genome shotgun (WGS) entry which is preliminary data.</text>
</comment>
<organism evidence="3 4">
    <name type="scientific">Caldovatus sediminis</name>
    <dbReference type="NCBI Taxonomy" id="2041189"/>
    <lineage>
        <taxon>Bacteria</taxon>
        <taxon>Pseudomonadati</taxon>
        <taxon>Pseudomonadota</taxon>
        <taxon>Alphaproteobacteria</taxon>
        <taxon>Acetobacterales</taxon>
        <taxon>Roseomonadaceae</taxon>
        <taxon>Caldovatus</taxon>
    </lineage>
</organism>
<protein>
    <submittedName>
        <fullName evidence="3">Uncharacterized protein</fullName>
    </submittedName>
</protein>
<keyword evidence="2" id="KW-0732">Signal</keyword>
<name>A0A8J2ZEX2_9PROT</name>
<dbReference type="EMBL" id="BMKS01000016">
    <property type="protein sequence ID" value="GGG47421.1"/>
    <property type="molecule type" value="Genomic_DNA"/>
</dbReference>
<gene>
    <name evidence="3" type="ORF">GCM10010964_38500</name>
</gene>
<dbReference type="AlphaFoldDB" id="A0A8J2ZEX2"/>
<evidence type="ECO:0000256" key="2">
    <source>
        <dbReference type="SAM" id="SignalP"/>
    </source>
</evidence>
<reference evidence="3 4" key="1">
    <citation type="journal article" date="2014" name="Int. J. Syst. Evol. Microbiol.">
        <title>Complete genome sequence of Corynebacterium casei LMG S-19264T (=DSM 44701T), isolated from a smear-ripened cheese.</title>
        <authorList>
            <consortium name="US DOE Joint Genome Institute (JGI-PGF)"/>
            <person name="Walter F."/>
            <person name="Albersmeier A."/>
            <person name="Kalinowski J."/>
            <person name="Ruckert C."/>
        </authorList>
    </citation>
    <scope>NUCLEOTIDE SEQUENCE [LARGE SCALE GENOMIC DNA]</scope>
    <source>
        <strain evidence="3 4">CGMCC 1.16330</strain>
    </source>
</reference>
<evidence type="ECO:0000256" key="1">
    <source>
        <dbReference type="SAM" id="MobiDB-lite"/>
    </source>
</evidence>
<feature type="signal peptide" evidence="2">
    <location>
        <begin position="1"/>
        <end position="22"/>
    </location>
</feature>
<dbReference type="RefSeq" id="WP_188903207.1">
    <property type="nucleotide sequence ID" value="NZ_BMKS01000016.1"/>
</dbReference>
<proteinExistence type="predicted"/>